<dbReference type="RefSeq" id="WP_035062255.1">
    <property type="nucleotide sequence ID" value="NZ_AXCZ01000186.1"/>
</dbReference>
<dbReference type="EMBL" id="AXCZ01000186">
    <property type="protein sequence ID" value="KGM09499.1"/>
    <property type="molecule type" value="Genomic_DNA"/>
</dbReference>
<dbReference type="AlphaFoldDB" id="A0A0A0BQX0"/>
<comment type="caution">
    <text evidence="2">The sequence shown here is derived from an EMBL/GenBank/DDBJ whole genome shotgun (WGS) entry which is preliminary data.</text>
</comment>
<feature type="transmembrane region" description="Helical" evidence="1">
    <location>
        <begin position="47"/>
        <end position="64"/>
    </location>
</feature>
<evidence type="ECO:0000313" key="3">
    <source>
        <dbReference type="Proteomes" id="UP000054314"/>
    </source>
</evidence>
<reference evidence="2 3" key="1">
    <citation type="submission" date="2013-08" db="EMBL/GenBank/DDBJ databases">
        <title>Genome sequencing of Cellulomonas bogoriensis 69B4.</title>
        <authorList>
            <person name="Chen F."/>
            <person name="Li Y."/>
            <person name="Wang G."/>
        </authorList>
    </citation>
    <scope>NUCLEOTIDE SEQUENCE [LARGE SCALE GENOMIC DNA]</scope>
    <source>
        <strain evidence="2 3">69B4</strain>
    </source>
</reference>
<keyword evidence="1" id="KW-0472">Membrane</keyword>
<gene>
    <name evidence="2" type="ORF">N869_07030</name>
</gene>
<protein>
    <recommendedName>
        <fullName evidence="4">DUF3017 domain-containing protein</fullName>
    </recommendedName>
</protein>
<accession>A0A0A0BQX0</accession>
<evidence type="ECO:0000313" key="2">
    <source>
        <dbReference type="EMBL" id="KGM09499.1"/>
    </source>
</evidence>
<keyword evidence="1" id="KW-1133">Transmembrane helix</keyword>
<name>A0A0A0BQX0_9CELL</name>
<dbReference type="InterPro" id="IPR021385">
    <property type="entry name" value="DUF3017"/>
</dbReference>
<proteinExistence type="predicted"/>
<sequence length="100" mass="10132">MTPGPSSPPAAHAASPERHRAPALWLVVTAIVTAALAARWFGSGTGARVLALALLVAAVARTVGRGRRPEGIAVRSTWVDVLLLVSMGGAIAVLSFSPGV</sequence>
<organism evidence="2 3">
    <name type="scientific">Cellulomonas bogoriensis 69B4 = DSM 16987</name>
    <dbReference type="NCBI Taxonomy" id="1386082"/>
    <lineage>
        <taxon>Bacteria</taxon>
        <taxon>Bacillati</taxon>
        <taxon>Actinomycetota</taxon>
        <taxon>Actinomycetes</taxon>
        <taxon>Micrococcales</taxon>
        <taxon>Cellulomonadaceae</taxon>
        <taxon>Cellulomonas</taxon>
    </lineage>
</organism>
<keyword evidence="3" id="KW-1185">Reference proteome</keyword>
<dbReference type="Proteomes" id="UP000054314">
    <property type="component" value="Unassembled WGS sequence"/>
</dbReference>
<feature type="transmembrane region" description="Helical" evidence="1">
    <location>
        <begin position="23"/>
        <end position="41"/>
    </location>
</feature>
<feature type="transmembrane region" description="Helical" evidence="1">
    <location>
        <begin position="76"/>
        <end position="97"/>
    </location>
</feature>
<dbReference type="Pfam" id="PF11222">
    <property type="entry name" value="DUF3017"/>
    <property type="match status" value="1"/>
</dbReference>
<evidence type="ECO:0008006" key="4">
    <source>
        <dbReference type="Google" id="ProtNLM"/>
    </source>
</evidence>
<keyword evidence="1" id="KW-0812">Transmembrane</keyword>
<evidence type="ECO:0000256" key="1">
    <source>
        <dbReference type="SAM" id="Phobius"/>
    </source>
</evidence>